<reference evidence="3" key="1">
    <citation type="submission" date="2014-09" db="EMBL/GenBank/DDBJ databases">
        <authorList>
            <person name="Mudge J."/>
            <person name="Ramaraj T."/>
            <person name="Lindquist I.E."/>
            <person name="Bharti A.K."/>
            <person name="Sundararajan A."/>
            <person name="Cameron C.T."/>
            <person name="Woodward J.E."/>
            <person name="May G.D."/>
            <person name="Brubaker C."/>
            <person name="Broadhvest J."/>
            <person name="Wilkins T.A."/>
        </authorList>
    </citation>
    <scope>NUCLEOTIDE SEQUENCE</scope>
    <source>
        <strain evidence="3">cv. AKA8401</strain>
    </source>
</reference>
<protein>
    <submittedName>
        <fullName evidence="2">Uncharacterized protein</fullName>
    </submittedName>
</protein>
<keyword evidence="3" id="KW-1185">Reference proteome</keyword>
<keyword evidence="1" id="KW-0472">Membrane</keyword>
<accession>A0A0B0NNW9</accession>
<sequence>MRVPDTSYTSYHRRGRCMSQTCLTLAFVFVPILCPRHGLILALIM</sequence>
<dbReference type="AlphaFoldDB" id="A0A0B0NNW9"/>
<name>A0A0B0NNW9_GOSAR</name>
<feature type="transmembrane region" description="Helical" evidence="1">
    <location>
        <begin position="21"/>
        <end position="44"/>
    </location>
</feature>
<gene>
    <name evidence="2" type="ORF">F383_17609</name>
</gene>
<keyword evidence="1" id="KW-0812">Transmembrane</keyword>
<dbReference type="EMBL" id="KN401276">
    <property type="protein sequence ID" value="KHG14312.1"/>
    <property type="molecule type" value="Genomic_DNA"/>
</dbReference>
<evidence type="ECO:0000256" key="1">
    <source>
        <dbReference type="SAM" id="Phobius"/>
    </source>
</evidence>
<evidence type="ECO:0000313" key="3">
    <source>
        <dbReference type="Proteomes" id="UP000032142"/>
    </source>
</evidence>
<evidence type="ECO:0000313" key="2">
    <source>
        <dbReference type="EMBL" id="KHG14312.1"/>
    </source>
</evidence>
<keyword evidence="1" id="KW-1133">Transmembrane helix</keyword>
<proteinExistence type="predicted"/>
<organism evidence="2 3">
    <name type="scientific">Gossypium arboreum</name>
    <name type="common">Tree cotton</name>
    <name type="synonym">Gossypium nanking</name>
    <dbReference type="NCBI Taxonomy" id="29729"/>
    <lineage>
        <taxon>Eukaryota</taxon>
        <taxon>Viridiplantae</taxon>
        <taxon>Streptophyta</taxon>
        <taxon>Embryophyta</taxon>
        <taxon>Tracheophyta</taxon>
        <taxon>Spermatophyta</taxon>
        <taxon>Magnoliopsida</taxon>
        <taxon>eudicotyledons</taxon>
        <taxon>Gunneridae</taxon>
        <taxon>Pentapetalae</taxon>
        <taxon>rosids</taxon>
        <taxon>malvids</taxon>
        <taxon>Malvales</taxon>
        <taxon>Malvaceae</taxon>
        <taxon>Malvoideae</taxon>
        <taxon>Gossypium</taxon>
    </lineage>
</organism>
<dbReference type="Proteomes" id="UP000032142">
    <property type="component" value="Unassembled WGS sequence"/>
</dbReference>